<reference evidence="3 4" key="1">
    <citation type="submission" date="2014-11" db="EMBL/GenBank/DDBJ databases">
        <title>A Rickettsiales Symbiont of Amoebae With Ancient Features.</title>
        <authorList>
            <person name="Schulz F."/>
            <person name="Martijn J."/>
            <person name="Wascher F."/>
            <person name="Kostanjsek R."/>
            <person name="Ettema T.J."/>
            <person name="Horn M."/>
        </authorList>
    </citation>
    <scope>NUCLEOTIDE SEQUENCE [LARGE SCALE GENOMIC DNA]</scope>
    <source>
        <strain evidence="3 4">UWC36</strain>
    </source>
</reference>
<dbReference type="Proteomes" id="UP000031258">
    <property type="component" value="Unassembled WGS sequence"/>
</dbReference>
<sequence length="104" mass="11746">MINALFKPSSLIGILALILSSILLFEIKYSVQKIRKELNSVDNEIIKTKEDIHILKAELSYITKPESLAKLSKKNLNLVSIDPTRIKSVHLGEINKLFLEEGTE</sequence>
<feature type="coiled-coil region" evidence="1">
    <location>
        <begin position="31"/>
        <end position="58"/>
    </location>
</feature>
<proteinExistence type="predicted"/>
<dbReference type="EMBL" id="JSWE01000223">
    <property type="protein sequence ID" value="KIE04158.1"/>
    <property type="molecule type" value="Genomic_DNA"/>
</dbReference>
<keyword evidence="4" id="KW-1185">Reference proteome</keyword>
<protein>
    <recommendedName>
        <fullName evidence="5">Cell division protein FtsL</fullName>
    </recommendedName>
</protein>
<evidence type="ECO:0000256" key="2">
    <source>
        <dbReference type="SAM" id="Phobius"/>
    </source>
</evidence>
<dbReference type="AlphaFoldDB" id="A0A0C1QIX8"/>
<evidence type="ECO:0008006" key="5">
    <source>
        <dbReference type="Google" id="ProtNLM"/>
    </source>
</evidence>
<dbReference type="STRING" id="86105.NF27_JF00360"/>
<keyword evidence="2" id="KW-0472">Membrane</keyword>
<evidence type="ECO:0000313" key="3">
    <source>
        <dbReference type="EMBL" id="KIE04158.1"/>
    </source>
</evidence>
<accession>A0A0C1QIX8</accession>
<name>A0A0C1QIX8_9RICK</name>
<organism evidence="3 4">
    <name type="scientific">Candidatus Jidaibacter acanthamoebae</name>
    <dbReference type="NCBI Taxonomy" id="86105"/>
    <lineage>
        <taxon>Bacteria</taxon>
        <taxon>Pseudomonadati</taxon>
        <taxon>Pseudomonadota</taxon>
        <taxon>Alphaproteobacteria</taxon>
        <taxon>Rickettsiales</taxon>
        <taxon>Candidatus Midichloriaceae</taxon>
        <taxon>Candidatus Jidaibacter</taxon>
    </lineage>
</organism>
<comment type="caution">
    <text evidence="3">The sequence shown here is derived from an EMBL/GenBank/DDBJ whole genome shotgun (WGS) entry which is preliminary data.</text>
</comment>
<gene>
    <name evidence="3" type="ORF">NF27_JF00360</name>
</gene>
<evidence type="ECO:0000256" key="1">
    <source>
        <dbReference type="SAM" id="Coils"/>
    </source>
</evidence>
<keyword evidence="2" id="KW-0812">Transmembrane</keyword>
<evidence type="ECO:0000313" key="4">
    <source>
        <dbReference type="Proteomes" id="UP000031258"/>
    </source>
</evidence>
<dbReference type="RefSeq" id="WP_039459337.1">
    <property type="nucleotide sequence ID" value="NZ_JSWE01000223.1"/>
</dbReference>
<dbReference type="OrthoDB" id="7165680at2"/>
<feature type="transmembrane region" description="Helical" evidence="2">
    <location>
        <begin position="6"/>
        <end position="25"/>
    </location>
</feature>
<keyword evidence="1" id="KW-0175">Coiled coil</keyword>
<keyword evidence="2" id="KW-1133">Transmembrane helix</keyword>